<dbReference type="InterPro" id="IPR026992">
    <property type="entry name" value="DIOX_N"/>
</dbReference>
<dbReference type="Gene3D" id="2.60.120.330">
    <property type="entry name" value="B-lactam Antibiotic, Isopenicillin N Synthase, Chain"/>
    <property type="match status" value="1"/>
</dbReference>
<dbReference type="OrthoDB" id="288590at2759"/>
<keyword evidence="8" id="KW-1185">Reference proteome</keyword>
<dbReference type="PANTHER" id="PTHR10209:SF885">
    <property type="entry name" value="2OG-FE(II) OXYGENASE FAMILY, PUTATIVE (AFU_ORTHOLOGUE AFUA_2G00750)-RELATED"/>
    <property type="match status" value="1"/>
</dbReference>
<keyword evidence="2 5" id="KW-0479">Metal-binding</keyword>
<dbReference type="InterPro" id="IPR005123">
    <property type="entry name" value="Oxoglu/Fe-dep_dioxygenase_dom"/>
</dbReference>
<dbReference type="FunFam" id="2.60.120.330:FF:000012">
    <property type="entry name" value="Gibberellin 20 oxidase 1"/>
    <property type="match status" value="1"/>
</dbReference>
<feature type="domain" description="Fe2OG dioxygenase" evidence="6">
    <location>
        <begin position="202"/>
        <end position="294"/>
    </location>
</feature>
<evidence type="ECO:0000313" key="8">
    <source>
        <dbReference type="Proteomes" id="UP000652761"/>
    </source>
</evidence>
<evidence type="ECO:0000256" key="2">
    <source>
        <dbReference type="ARBA" id="ARBA00022723"/>
    </source>
</evidence>
<keyword evidence="3 5" id="KW-0560">Oxidoreductase</keyword>
<evidence type="ECO:0000256" key="4">
    <source>
        <dbReference type="ARBA" id="ARBA00023004"/>
    </source>
</evidence>
<evidence type="ECO:0000259" key="6">
    <source>
        <dbReference type="PROSITE" id="PS51471"/>
    </source>
</evidence>
<reference evidence="7" key="1">
    <citation type="submission" date="2017-07" db="EMBL/GenBank/DDBJ databases">
        <title>Taro Niue Genome Assembly and Annotation.</title>
        <authorList>
            <person name="Atibalentja N."/>
            <person name="Keating K."/>
            <person name="Fields C.J."/>
        </authorList>
    </citation>
    <scope>NUCLEOTIDE SEQUENCE</scope>
    <source>
        <strain evidence="7">Niue_2</strain>
        <tissue evidence="7">Leaf</tissue>
    </source>
</reference>
<dbReference type="PANTHER" id="PTHR10209">
    <property type="entry name" value="OXIDOREDUCTASE, 2OG-FE II OXYGENASE FAMILY PROTEIN"/>
    <property type="match status" value="1"/>
</dbReference>
<dbReference type="EMBL" id="NMUH01001801">
    <property type="protein sequence ID" value="MQL95521.1"/>
    <property type="molecule type" value="Genomic_DNA"/>
</dbReference>
<comment type="similarity">
    <text evidence="1 5">Belongs to the iron/ascorbate-dependent oxidoreductase family.</text>
</comment>
<evidence type="ECO:0000256" key="5">
    <source>
        <dbReference type="RuleBase" id="RU003682"/>
    </source>
</evidence>
<name>A0A843VFV2_COLES</name>
<dbReference type="GO" id="GO:0046872">
    <property type="term" value="F:metal ion binding"/>
    <property type="evidence" value="ECO:0007669"/>
    <property type="project" value="UniProtKB-KW"/>
</dbReference>
<gene>
    <name evidence="7" type="ORF">Taro_028188</name>
</gene>
<dbReference type="Proteomes" id="UP000652761">
    <property type="component" value="Unassembled WGS sequence"/>
</dbReference>
<dbReference type="PRINTS" id="PR00682">
    <property type="entry name" value="IPNSYNTHASE"/>
</dbReference>
<keyword evidence="4 5" id="KW-0408">Iron</keyword>
<dbReference type="InterPro" id="IPR044861">
    <property type="entry name" value="IPNS-like_FE2OG_OXY"/>
</dbReference>
<comment type="caution">
    <text evidence="7">The sequence shown here is derived from an EMBL/GenBank/DDBJ whole genome shotgun (WGS) entry which is preliminary data.</text>
</comment>
<dbReference type="SUPFAM" id="SSF51197">
    <property type="entry name" value="Clavaminate synthase-like"/>
    <property type="match status" value="1"/>
</dbReference>
<organism evidence="7 8">
    <name type="scientific">Colocasia esculenta</name>
    <name type="common">Wild taro</name>
    <name type="synonym">Arum esculentum</name>
    <dbReference type="NCBI Taxonomy" id="4460"/>
    <lineage>
        <taxon>Eukaryota</taxon>
        <taxon>Viridiplantae</taxon>
        <taxon>Streptophyta</taxon>
        <taxon>Embryophyta</taxon>
        <taxon>Tracheophyta</taxon>
        <taxon>Spermatophyta</taxon>
        <taxon>Magnoliopsida</taxon>
        <taxon>Liliopsida</taxon>
        <taxon>Araceae</taxon>
        <taxon>Aroideae</taxon>
        <taxon>Colocasieae</taxon>
        <taxon>Colocasia</taxon>
    </lineage>
</organism>
<dbReference type="PROSITE" id="PS51471">
    <property type="entry name" value="FE2OG_OXY"/>
    <property type="match status" value="1"/>
</dbReference>
<evidence type="ECO:0000256" key="1">
    <source>
        <dbReference type="ARBA" id="ARBA00008056"/>
    </source>
</evidence>
<dbReference type="AlphaFoldDB" id="A0A843VFV2"/>
<dbReference type="InterPro" id="IPR027443">
    <property type="entry name" value="IPNS-like_sf"/>
</dbReference>
<protein>
    <recommendedName>
        <fullName evidence="6">Fe2OG dioxygenase domain-containing protein</fullName>
    </recommendedName>
</protein>
<dbReference type="Pfam" id="PF14226">
    <property type="entry name" value="DIOX_N"/>
    <property type="match status" value="1"/>
</dbReference>
<proteinExistence type="inferred from homology"/>
<sequence>MVSEVDPAFLQDPDHRPSPTIGEAGAIPIIDLSLLSCVNPDDVGARQSLAALMREVEAASKDWGFFQVVNHGVSLEVLERFQVAARGFFALPAEKKRRVRRDAVNPLGYYESEHTKNVRDWKEVFDFMVDDEVVIPPSGEPGDQEATTWRNQWPDCPPELRETAREYAREVENLAFKLLEVISLTLNLPAKRLNGFFHGQPQSSFVRVNHYPPCPAPDLALGVGRHKDSGALTVLLQDDVGGLDVKRKSDGQWVRVKPIPGSFIINVGDIIQVNLLLILRSMMRDLFGVLCRNP</sequence>
<dbReference type="Pfam" id="PF03171">
    <property type="entry name" value="2OG-FeII_Oxy"/>
    <property type="match status" value="1"/>
</dbReference>
<evidence type="ECO:0000313" key="7">
    <source>
        <dbReference type="EMBL" id="MQL95521.1"/>
    </source>
</evidence>
<dbReference type="GO" id="GO:0051213">
    <property type="term" value="F:dioxygenase activity"/>
    <property type="evidence" value="ECO:0007669"/>
    <property type="project" value="UniProtKB-ARBA"/>
</dbReference>
<accession>A0A843VFV2</accession>
<evidence type="ECO:0000256" key="3">
    <source>
        <dbReference type="ARBA" id="ARBA00023002"/>
    </source>
</evidence>